<dbReference type="OrthoDB" id="8819584at2"/>
<keyword evidence="1" id="KW-0812">Transmembrane</keyword>
<organism evidence="2 3">
    <name type="scientific">Aromatoleum tolulyticum</name>
    <dbReference type="NCBI Taxonomy" id="34027"/>
    <lineage>
        <taxon>Bacteria</taxon>
        <taxon>Pseudomonadati</taxon>
        <taxon>Pseudomonadota</taxon>
        <taxon>Betaproteobacteria</taxon>
        <taxon>Rhodocyclales</taxon>
        <taxon>Rhodocyclaceae</taxon>
        <taxon>Aromatoleum</taxon>
    </lineage>
</organism>
<dbReference type="EMBL" id="FTMD01000014">
    <property type="protein sequence ID" value="SIR39481.1"/>
    <property type="molecule type" value="Genomic_DNA"/>
</dbReference>
<evidence type="ECO:0000313" key="3">
    <source>
        <dbReference type="Proteomes" id="UP000186819"/>
    </source>
</evidence>
<evidence type="ECO:0008006" key="4">
    <source>
        <dbReference type="Google" id="ProtNLM"/>
    </source>
</evidence>
<dbReference type="AlphaFoldDB" id="A0A1N7AKD2"/>
<evidence type="ECO:0000313" key="2">
    <source>
        <dbReference type="EMBL" id="SIR39481.1"/>
    </source>
</evidence>
<keyword evidence="3" id="KW-1185">Reference proteome</keyword>
<reference evidence="3" key="1">
    <citation type="submission" date="2017-01" db="EMBL/GenBank/DDBJ databases">
        <authorList>
            <person name="Varghese N."/>
            <person name="Submissions S."/>
        </authorList>
    </citation>
    <scope>NUCLEOTIDE SEQUENCE [LARGE SCALE GENOMIC DNA]</scope>
    <source>
        <strain evidence="3">ATCC 51758</strain>
    </source>
</reference>
<gene>
    <name evidence="2" type="ORF">SAMN05421829_11497</name>
</gene>
<evidence type="ECO:0000256" key="1">
    <source>
        <dbReference type="SAM" id="Phobius"/>
    </source>
</evidence>
<protein>
    <recommendedName>
        <fullName evidence="4">Membrane protein YqaA, SNARE-associated domain</fullName>
    </recommendedName>
</protein>
<dbReference type="STRING" id="34027.SAMN05421829_11497"/>
<proteinExistence type="predicted"/>
<feature type="transmembrane region" description="Helical" evidence="1">
    <location>
        <begin position="60"/>
        <end position="82"/>
    </location>
</feature>
<keyword evidence="1" id="KW-0472">Membrane</keyword>
<sequence length="189" mass="20407">MFLARIEALLYRILRFAEAGHRLLLACVALSLLGTLTAAWPVTAVVVPATLMAAGRWRAITGVSALGSAIGATVLMLVFHHLGWTQLYERFPELATDSSWAQVVDWGQRYGTAALFLIAASPLPQTPALMFFGAMRPDYAGVFAAMLAGKLLKYGAFAWVSSHFPERVGKSLGALLRRGRKQGTDDGDV</sequence>
<keyword evidence="1" id="KW-1133">Transmembrane helix</keyword>
<dbReference type="Proteomes" id="UP000186819">
    <property type="component" value="Unassembled WGS sequence"/>
</dbReference>
<dbReference type="RefSeq" id="WP_076603665.1">
    <property type="nucleotide sequence ID" value="NZ_FTMD01000014.1"/>
</dbReference>
<accession>A0A1N7AKD2</accession>
<name>A0A1N7AKD2_9RHOO</name>